<reference evidence="13" key="2">
    <citation type="submission" date="2025-08" db="UniProtKB">
        <authorList>
            <consortium name="Ensembl"/>
        </authorList>
    </citation>
    <scope>IDENTIFICATION</scope>
    <source>
        <strain evidence="13">Isolate ISIS603380</strain>
    </source>
</reference>
<dbReference type="eggNOG" id="KOG1704">
    <property type="taxonomic scope" value="Eukaryota"/>
</dbReference>
<dbReference type="OMA" id="ERCFNCA"/>
<dbReference type="GO" id="GO:0003713">
    <property type="term" value="F:transcription coactivator activity"/>
    <property type="evidence" value="ECO:0007669"/>
    <property type="project" value="Ensembl"/>
</dbReference>
<organism evidence="13 14">
    <name type="scientific">Loxodonta africana</name>
    <name type="common">African elephant</name>
    <dbReference type="NCBI Taxonomy" id="9785"/>
    <lineage>
        <taxon>Eukaryota</taxon>
        <taxon>Metazoa</taxon>
        <taxon>Chordata</taxon>
        <taxon>Craniata</taxon>
        <taxon>Vertebrata</taxon>
        <taxon>Euteleostomi</taxon>
        <taxon>Mammalia</taxon>
        <taxon>Eutheria</taxon>
        <taxon>Afrotheria</taxon>
        <taxon>Proboscidea</taxon>
        <taxon>Elephantidae</taxon>
        <taxon>Loxodonta</taxon>
    </lineage>
</organism>
<dbReference type="InterPro" id="IPR001781">
    <property type="entry name" value="Znf_LIM"/>
</dbReference>
<dbReference type="STRING" id="9785.ENSLAFP00000015316"/>
<keyword evidence="7 11" id="KW-0440">LIM domain</keyword>
<evidence type="ECO:0000256" key="11">
    <source>
        <dbReference type="PROSITE-ProRule" id="PRU00125"/>
    </source>
</evidence>
<dbReference type="SUPFAM" id="SSF57716">
    <property type="entry name" value="Glucocorticoid receptor-like (DNA-binding domain)"/>
    <property type="match status" value="5"/>
</dbReference>
<dbReference type="FunFam" id="2.10.110.10:FF:000049">
    <property type="entry name" value="Four and a half LIM domains protein 2"/>
    <property type="match status" value="1"/>
</dbReference>
<evidence type="ECO:0000256" key="10">
    <source>
        <dbReference type="ARBA" id="ARBA00047051"/>
    </source>
</evidence>
<comment type="subunit">
    <text evidence="10">Interacts with CREM (via the third LIM domain). Interacts (via second LIM domain) with SPAG8.</text>
</comment>
<proteinExistence type="predicted"/>
<evidence type="ECO:0000256" key="5">
    <source>
        <dbReference type="ARBA" id="ARBA00022771"/>
    </source>
</evidence>
<dbReference type="Proteomes" id="UP000007646">
    <property type="component" value="Unassembled WGS sequence"/>
</dbReference>
<dbReference type="GO" id="GO:0005634">
    <property type="term" value="C:nucleus"/>
    <property type="evidence" value="ECO:0007669"/>
    <property type="project" value="UniProtKB-SubCell"/>
</dbReference>
<evidence type="ECO:0000256" key="3">
    <source>
        <dbReference type="ARBA" id="ARBA00022723"/>
    </source>
</evidence>
<dbReference type="GeneTree" id="ENSGT00950000183028"/>
<dbReference type="Ensembl" id="ENSLAFT00000018281.2">
    <property type="protein sequence ID" value="ENSLAFP00000015316.2"/>
    <property type="gene ID" value="ENSLAFG00000018283.2"/>
</dbReference>
<keyword evidence="14" id="KW-1185">Reference proteome</keyword>
<dbReference type="InterPro" id="IPR042947">
    <property type="entry name" value="FHL5_LIM2"/>
</dbReference>
<feature type="domain" description="LIM zinc-binding" evidence="12">
    <location>
        <begin position="101"/>
        <end position="161"/>
    </location>
</feature>
<keyword evidence="5" id="KW-0863">Zinc-finger</keyword>
<dbReference type="SMART" id="SM00132">
    <property type="entry name" value="LIM"/>
    <property type="match status" value="3"/>
</dbReference>
<evidence type="ECO:0000259" key="12">
    <source>
        <dbReference type="PROSITE" id="PS50023"/>
    </source>
</evidence>
<dbReference type="PROSITE" id="PS50023">
    <property type="entry name" value="LIM_DOMAIN_2"/>
    <property type="match status" value="3"/>
</dbReference>
<name>G3TKG6_LOXAF</name>
<keyword evidence="8" id="KW-0539">Nucleus</keyword>
<dbReference type="FunFam" id="2.10.110.10:FF:000030">
    <property type="entry name" value="Four and a half LIM domains protein 2"/>
    <property type="match status" value="1"/>
</dbReference>
<evidence type="ECO:0000256" key="9">
    <source>
        <dbReference type="ARBA" id="ARBA00025444"/>
    </source>
</evidence>
<evidence type="ECO:0000256" key="8">
    <source>
        <dbReference type="ARBA" id="ARBA00023242"/>
    </source>
</evidence>
<keyword evidence="6 11" id="KW-0862">Zinc</keyword>
<keyword evidence="4" id="KW-0677">Repeat</keyword>
<evidence type="ECO:0000313" key="14">
    <source>
        <dbReference type="Proteomes" id="UP000007646"/>
    </source>
</evidence>
<evidence type="ECO:0000256" key="6">
    <source>
        <dbReference type="ARBA" id="ARBA00022833"/>
    </source>
</evidence>
<dbReference type="CDD" id="cd09343">
    <property type="entry name" value="LIM1_FHL"/>
    <property type="match status" value="1"/>
</dbReference>
<dbReference type="PANTHER" id="PTHR24205:SF7">
    <property type="entry name" value="FOUR AND A HALF LIM DOMAINS PROTEIN 5"/>
    <property type="match status" value="1"/>
</dbReference>
<sequence length="278" mass="31599">MTAAQLGCQYCTASLLGKKYVLKDDHLYCVSCHDRIFSNYCEECKEPIESGSKDLCYKGRHWHGGCFKCAKCNHSLVEKPFAAKDERLLCTECYSNECSSKCFHCKKTIMPGSRKMEFKGNYWHETCFVCEHCRQPIGMKPLISKESGNYCVPCFEKEFAHYCNFCKKALTSLTIQNEDWKKSCAATTPLSVQACGSLWYGAESQPLCVNEFLELYPKFCLLASKFLLGLRGAKFICFQDRQWHSDCFNCGRCSISLVGEGFLTQNKDIFCRKCGSGV</sequence>
<dbReference type="InterPro" id="IPR056807">
    <property type="entry name" value="LIM_FHL1/2/3/5_N"/>
</dbReference>
<comment type="subcellular location">
    <subcellularLocation>
        <location evidence="1">Nucleus</location>
    </subcellularLocation>
</comment>
<dbReference type="FunCoup" id="G3TKG6">
    <property type="interactions" value="14"/>
</dbReference>
<dbReference type="GO" id="GO:0008270">
    <property type="term" value="F:zinc ion binding"/>
    <property type="evidence" value="ECO:0007669"/>
    <property type="project" value="UniProtKB-KW"/>
</dbReference>
<evidence type="ECO:0000256" key="7">
    <source>
        <dbReference type="ARBA" id="ARBA00023038"/>
    </source>
</evidence>
<evidence type="ECO:0000256" key="4">
    <source>
        <dbReference type="ARBA" id="ARBA00022737"/>
    </source>
</evidence>
<evidence type="ECO:0000256" key="1">
    <source>
        <dbReference type="ARBA" id="ARBA00004123"/>
    </source>
</evidence>
<comment type="function">
    <text evidence="9">May be involved in the regulation of spermatogenesis. Stimulates CREM transcriptional activity in a phosphorylation-independent manner.</text>
</comment>
<dbReference type="Pfam" id="PF00412">
    <property type="entry name" value="LIM"/>
    <property type="match status" value="3"/>
</dbReference>
<reference evidence="13" key="3">
    <citation type="submission" date="2025-09" db="UniProtKB">
        <authorList>
            <consortium name="Ensembl"/>
        </authorList>
    </citation>
    <scope>IDENTIFICATION</scope>
    <source>
        <strain evidence="13">Isolate ISIS603380</strain>
    </source>
</reference>
<gene>
    <name evidence="13" type="primary">FHL5</name>
</gene>
<dbReference type="GO" id="GO:0030018">
    <property type="term" value="C:Z disc"/>
    <property type="evidence" value="ECO:0007669"/>
    <property type="project" value="TreeGrafter"/>
</dbReference>
<keyword evidence="3 11" id="KW-0479">Metal-binding</keyword>
<dbReference type="Gene3D" id="2.10.110.10">
    <property type="entry name" value="Cysteine Rich Protein"/>
    <property type="match status" value="3"/>
</dbReference>
<feature type="domain" description="LIM zinc-binding" evidence="12">
    <location>
        <begin position="218"/>
        <end position="278"/>
    </location>
</feature>
<dbReference type="InParanoid" id="G3TKG6"/>
<dbReference type="AlphaFoldDB" id="G3TKG6"/>
<dbReference type="PROSITE" id="PS00478">
    <property type="entry name" value="LIM_DOMAIN_1"/>
    <property type="match status" value="2"/>
</dbReference>
<accession>G3TKG6</accession>
<dbReference type="PANTHER" id="PTHR24205">
    <property type="entry name" value="FOUR AND A HALF LIM DOMAINS PROTEIN"/>
    <property type="match status" value="1"/>
</dbReference>
<reference evidence="13 14" key="1">
    <citation type="submission" date="2009-06" db="EMBL/GenBank/DDBJ databases">
        <title>The Genome Sequence of Loxodonta africana (African elephant).</title>
        <authorList>
            <person name="Di Palma F."/>
            <person name="Heiman D."/>
            <person name="Young S."/>
            <person name="Johnson J."/>
            <person name="Lander E.S."/>
            <person name="Lindblad-Toh K."/>
        </authorList>
    </citation>
    <scope>NUCLEOTIDE SEQUENCE [LARGE SCALE GENOMIC DNA]</scope>
    <source>
        <strain evidence="13 14">Isolate ISIS603380</strain>
    </source>
</reference>
<dbReference type="CDD" id="cd09428">
    <property type="entry name" value="LIM2_FHL5"/>
    <property type="match status" value="1"/>
</dbReference>
<feature type="domain" description="LIM zinc-binding" evidence="12">
    <location>
        <begin position="39"/>
        <end position="100"/>
    </location>
</feature>
<dbReference type="GO" id="GO:0045944">
    <property type="term" value="P:positive regulation of transcription by RNA polymerase II"/>
    <property type="evidence" value="ECO:0007669"/>
    <property type="project" value="Ensembl"/>
</dbReference>
<evidence type="ECO:0000256" key="2">
    <source>
        <dbReference type="ARBA" id="ARBA00021696"/>
    </source>
</evidence>
<dbReference type="Pfam" id="PF25076">
    <property type="entry name" value="LIM_FHL2-3_N"/>
    <property type="match status" value="1"/>
</dbReference>
<protein>
    <recommendedName>
        <fullName evidence="2">Four and a half LIM domains protein 5</fullName>
    </recommendedName>
</protein>
<dbReference type="HOGENOM" id="CLU_001357_2_0_1"/>
<evidence type="ECO:0000313" key="13">
    <source>
        <dbReference type="Ensembl" id="ENSLAFP00000015316.2"/>
    </source>
</evidence>